<dbReference type="EMBL" id="VSSQ01093148">
    <property type="protein sequence ID" value="MPN38118.1"/>
    <property type="molecule type" value="Genomic_DNA"/>
</dbReference>
<accession>A0A645HGF1</accession>
<gene>
    <name evidence="1" type="ORF">SDC9_185642</name>
</gene>
<dbReference type="AlphaFoldDB" id="A0A645HGF1"/>
<comment type="caution">
    <text evidence="1">The sequence shown here is derived from an EMBL/GenBank/DDBJ whole genome shotgun (WGS) entry which is preliminary data.</text>
</comment>
<proteinExistence type="predicted"/>
<sequence>MLALAVRVANERVEHAGNQRGTHQTLILAEGVEDANGFS</sequence>
<evidence type="ECO:0000313" key="1">
    <source>
        <dbReference type="EMBL" id="MPN38118.1"/>
    </source>
</evidence>
<protein>
    <submittedName>
        <fullName evidence="1">Uncharacterized protein</fullName>
    </submittedName>
</protein>
<organism evidence="1">
    <name type="scientific">bioreactor metagenome</name>
    <dbReference type="NCBI Taxonomy" id="1076179"/>
    <lineage>
        <taxon>unclassified sequences</taxon>
        <taxon>metagenomes</taxon>
        <taxon>ecological metagenomes</taxon>
    </lineage>
</organism>
<name>A0A645HGF1_9ZZZZ</name>
<reference evidence="1" key="1">
    <citation type="submission" date="2019-08" db="EMBL/GenBank/DDBJ databases">
        <authorList>
            <person name="Kucharzyk K."/>
            <person name="Murdoch R.W."/>
            <person name="Higgins S."/>
            <person name="Loffler F."/>
        </authorList>
    </citation>
    <scope>NUCLEOTIDE SEQUENCE</scope>
</reference>